<organism evidence="2 3">
    <name type="scientific">Pseudooceanicola antarcticus</name>
    <dbReference type="NCBI Taxonomy" id="1247613"/>
    <lineage>
        <taxon>Bacteria</taxon>
        <taxon>Pseudomonadati</taxon>
        <taxon>Pseudomonadota</taxon>
        <taxon>Alphaproteobacteria</taxon>
        <taxon>Rhodobacterales</taxon>
        <taxon>Paracoccaceae</taxon>
        <taxon>Pseudooceanicola</taxon>
    </lineage>
</organism>
<dbReference type="InterPro" id="IPR012545">
    <property type="entry name" value="DUF1697"/>
</dbReference>
<sequence>MRWLIFLRAVNVGGTGKLAMAPLRDALAGAGAGNVQSYIQSGNLALDLDETSAAAVEDWLGGQIEALAGFRPGAVALEAPLLKAARAALPFAGTAPRMTHMGLFRGATAGDALDRLAGYCTQGEELALGDHCLYLHTPNGIGRSKLSGRIEPAMGLPVTLRNLNTVEKMLSLA</sequence>
<evidence type="ECO:0000313" key="3">
    <source>
        <dbReference type="Proteomes" id="UP000231655"/>
    </source>
</evidence>
<dbReference type="Gene3D" id="3.30.70.1280">
    <property type="entry name" value="SP0830-like domains"/>
    <property type="match status" value="1"/>
</dbReference>
<dbReference type="SUPFAM" id="SSF160379">
    <property type="entry name" value="SP0830-like"/>
    <property type="match status" value="1"/>
</dbReference>
<dbReference type="EMBL" id="PGTD01000023">
    <property type="protein sequence ID" value="PJE25940.1"/>
    <property type="molecule type" value="Genomic_DNA"/>
</dbReference>
<dbReference type="AlphaFoldDB" id="A0A285IW87"/>
<dbReference type="PIRSF" id="PIRSF008502">
    <property type="entry name" value="UCP008502"/>
    <property type="match status" value="1"/>
</dbReference>
<evidence type="ECO:0000313" key="1">
    <source>
        <dbReference type="EMBL" id="PJE25940.1"/>
    </source>
</evidence>
<dbReference type="Proteomes" id="UP000231702">
    <property type="component" value="Unassembled WGS sequence"/>
</dbReference>
<dbReference type="RefSeq" id="WP_097146006.1">
    <property type="nucleotide sequence ID" value="NZ_OBEA01000004.1"/>
</dbReference>
<evidence type="ECO:0000313" key="4">
    <source>
        <dbReference type="Proteomes" id="UP000231702"/>
    </source>
</evidence>
<keyword evidence="4" id="KW-1185">Reference proteome</keyword>
<dbReference type="Proteomes" id="UP000231655">
    <property type="component" value="Unassembled WGS sequence"/>
</dbReference>
<dbReference type="EMBL" id="OBEA01000004">
    <property type="protein sequence ID" value="SNY52305.1"/>
    <property type="molecule type" value="Genomic_DNA"/>
</dbReference>
<name>A0A285IW87_9RHOB</name>
<dbReference type="PANTHER" id="PTHR36439">
    <property type="entry name" value="BLL4334 PROTEIN"/>
    <property type="match status" value="1"/>
</dbReference>
<evidence type="ECO:0000313" key="2">
    <source>
        <dbReference type="EMBL" id="SNY52305.1"/>
    </source>
</evidence>
<proteinExistence type="predicted"/>
<dbReference type="PANTHER" id="PTHR36439:SF1">
    <property type="entry name" value="DUF1697 DOMAIN-CONTAINING PROTEIN"/>
    <property type="match status" value="1"/>
</dbReference>
<dbReference type="Pfam" id="PF08002">
    <property type="entry name" value="DUF1697"/>
    <property type="match status" value="1"/>
</dbReference>
<reference evidence="1 4" key="2">
    <citation type="journal article" date="2018" name="Int. J. Syst. Evol. Microbiol.">
        <title>Pseudooceanicola lipolyticus sp. nov., a marine alphaproteobacterium, reclassification of Oceanicola flagellatus as Pseudooceanicola flagellatus comb. nov. and emended description of the genus Pseudooceanicola.</title>
        <authorList>
            <person name="Huang M.-M."/>
            <person name="Guo L.-L."/>
            <person name="Wu Y.-H."/>
            <person name="Lai Q.-L."/>
            <person name="Shao Z.-Z."/>
            <person name="Wang C.-S."/>
            <person name="Wu M."/>
            <person name="Xu X.-W."/>
        </authorList>
    </citation>
    <scope>NUCLEOTIDE SEQUENCE [LARGE SCALE GENOMIC DNA]</scope>
    <source>
        <strain evidence="1 4">Ar-45</strain>
    </source>
</reference>
<dbReference type="OrthoDB" id="9806494at2"/>
<reference evidence="2 3" key="1">
    <citation type="submission" date="2017-09" db="EMBL/GenBank/DDBJ databases">
        <authorList>
            <person name="Ehlers B."/>
            <person name="Leendertz F.H."/>
        </authorList>
    </citation>
    <scope>NUCLEOTIDE SEQUENCE [LARGE SCALE GENOMIC DNA]</scope>
    <source>
        <strain evidence="2 3">CGMCC 1.12662</strain>
    </source>
</reference>
<gene>
    <name evidence="1" type="ORF">CVM39_19775</name>
    <name evidence="2" type="ORF">SAMN06297129_2260</name>
</gene>
<accession>A0A285IW87</accession>
<protein>
    <submittedName>
        <fullName evidence="1">DUF1697 domain-containing protein</fullName>
    </submittedName>
    <submittedName>
        <fullName evidence="2">Uncharacterized conserved protein, DUF1697 family</fullName>
    </submittedName>
</protein>